<accession>M3DDM1</accession>
<dbReference type="eggNOG" id="ENOG502R973">
    <property type="taxonomic scope" value="Eukaryota"/>
</dbReference>
<feature type="compositionally biased region" description="Low complexity" evidence="2">
    <location>
        <begin position="308"/>
        <end position="324"/>
    </location>
</feature>
<evidence type="ECO:0000256" key="1">
    <source>
        <dbReference type="SAM" id="Coils"/>
    </source>
</evidence>
<dbReference type="Proteomes" id="UP000016931">
    <property type="component" value="Unassembled WGS sequence"/>
</dbReference>
<gene>
    <name evidence="3" type="ORF">SEPMUDRAFT_81122</name>
</gene>
<feature type="region of interest" description="Disordered" evidence="2">
    <location>
        <begin position="1"/>
        <end position="37"/>
    </location>
</feature>
<organism evidence="3 4">
    <name type="scientific">Sphaerulina musiva (strain SO2202)</name>
    <name type="common">Poplar stem canker fungus</name>
    <name type="synonym">Septoria musiva</name>
    <dbReference type="NCBI Taxonomy" id="692275"/>
    <lineage>
        <taxon>Eukaryota</taxon>
        <taxon>Fungi</taxon>
        <taxon>Dikarya</taxon>
        <taxon>Ascomycota</taxon>
        <taxon>Pezizomycotina</taxon>
        <taxon>Dothideomycetes</taxon>
        <taxon>Dothideomycetidae</taxon>
        <taxon>Mycosphaerellales</taxon>
        <taxon>Mycosphaerellaceae</taxon>
        <taxon>Sphaerulina</taxon>
    </lineage>
</organism>
<protein>
    <submittedName>
        <fullName evidence="3">Uncharacterized protein</fullName>
    </submittedName>
</protein>
<feature type="region of interest" description="Disordered" evidence="2">
    <location>
        <begin position="50"/>
        <end position="85"/>
    </location>
</feature>
<feature type="coiled-coil region" evidence="1">
    <location>
        <begin position="169"/>
        <end position="215"/>
    </location>
</feature>
<proteinExistence type="predicted"/>
<evidence type="ECO:0000313" key="4">
    <source>
        <dbReference type="Proteomes" id="UP000016931"/>
    </source>
</evidence>
<evidence type="ECO:0000256" key="2">
    <source>
        <dbReference type="SAM" id="MobiDB-lite"/>
    </source>
</evidence>
<dbReference type="EMBL" id="KB456261">
    <property type="protein sequence ID" value="EMF15904.1"/>
    <property type="molecule type" value="Genomic_DNA"/>
</dbReference>
<feature type="compositionally biased region" description="Acidic residues" evidence="2">
    <location>
        <begin position="59"/>
        <end position="69"/>
    </location>
</feature>
<sequence length="356" mass="38060">MATFTARIHPPHLRPKRPATLGTDSTAFPPSSTPRSLSATATAFEMNVNGAPSARAATDDLDIVDDGDFGEPSRTSSPPSEDSLHAPAVQRYGAEDLVGIGRQCSNRLPPASAIQAMFLYELQRETEAERLFHSQMFRLAKSEDEVAVQSRRFAGMESRMLKLETQLALQGLAQEKRIAANQARLAEAEGKLSAIADQLNKVQELKKEIAVAAIDEAKRAAQDAVAAATNHAVPSSGDFPTAEFQNMQLEIDVLFHDRDGIIAKLTAARDRIEDLVQDVQQLKIQPTEGQVSNSGGGPCSPPSPPAAVQPEAVVTGGSSNNTTTATEDLVDTSIPNGKPAWTASDAVQERKAKAFL</sequence>
<feature type="region of interest" description="Disordered" evidence="2">
    <location>
        <begin position="286"/>
        <end position="346"/>
    </location>
</feature>
<dbReference type="OrthoDB" id="3863316at2759"/>
<dbReference type="GeneID" id="27907400"/>
<name>M3DDM1_SPHMS</name>
<dbReference type="HOGENOM" id="CLU_778830_0_0_1"/>
<evidence type="ECO:0000313" key="3">
    <source>
        <dbReference type="EMBL" id="EMF15904.1"/>
    </source>
</evidence>
<dbReference type="RefSeq" id="XP_016764025.1">
    <property type="nucleotide sequence ID" value="XM_016910263.1"/>
</dbReference>
<dbReference type="AlphaFoldDB" id="M3DDM1"/>
<keyword evidence="4" id="KW-1185">Reference proteome</keyword>
<reference evidence="3 4" key="1">
    <citation type="journal article" date="2012" name="PLoS Pathog.">
        <title>Diverse lifestyles and strategies of plant pathogenesis encoded in the genomes of eighteen Dothideomycetes fungi.</title>
        <authorList>
            <person name="Ohm R.A."/>
            <person name="Feau N."/>
            <person name="Henrissat B."/>
            <person name="Schoch C.L."/>
            <person name="Horwitz B.A."/>
            <person name="Barry K.W."/>
            <person name="Condon B.J."/>
            <person name="Copeland A.C."/>
            <person name="Dhillon B."/>
            <person name="Glaser F."/>
            <person name="Hesse C.N."/>
            <person name="Kosti I."/>
            <person name="LaButti K."/>
            <person name="Lindquist E.A."/>
            <person name="Lucas S."/>
            <person name="Salamov A.A."/>
            <person name="Bradshaw R.E."/>
            <person name="Ciuffetti L."/>
            <person name="Hamelin R.C."/>
            <person name="Kema G.H.J."/>
            <person name="Lawrence C."/>
            <person name="Scott J.A."/>
            <person name="Spatafora J.W."/>
            <person name="Turgeon B.G."/>
            <person name="de Wit P.J.G.M."/>
            <person name="Zhong S."/>
            <person name="Goodwin S.B."/>
            <person name="Grigoriev I.V."/>
        </authorList>
    </citation>
    <scope>NUCLEOTIDE SEQUENCE [LARGE SCALE GENOMIC DNA]</scope>
    <source>
        <strain evidence="3 4">SO2202</strain>
    </source>
</reference>
<feature type="compositionally biased region" description="Polar residues" evidence="2">
    <location>
        <begin position="22"/>
        <end position="37"/>
    </location>
</feature>
<keyword evidence="1" id="KW-0175">Coiled coil</keyword>